<dbReference type="Gene3D" id="3.30.420.150">
    <property type="entry name" value="Exopolyphosphatase. Domain 2"/>
    <property type="match status" value="1"/>
</dbReference>
<reference evidence="3" key="1">
    <citation type="submission" date="2017-09" db="EMBL/GenBank/DDBJ databases">
        <title>Depth-based differentiation of microbial function through sediment-hosted aquifers and enrichment of novel symbionts in the deep terrestrial subsurface.</title>
        <authorList>
            <person name="Probst A.J."/>
            <person name="Ladd B."/>
            <person name="Jarett J.K."/>
            <person name="Geller-Mcgrath D.E."/>
            <person name="Sieber C.M.K."/>
            <person name="Emerson J.B."/>
            <person name="Anantharaman K."/>
            <person name="Thomas B.C."/>
            <person name="Malmstrom R."/>
            <person name="Stieglmeier M."/>
            <person name="Klingl A."/>
            <person name="Woyke T."/>
            <person name="Ryan C.M."/>
            <person name="Banfield J.F."/>
        </authorList>
    </citation>
    <scope>NUCLEOTIDE SEQUENCE [LARGE SCALE GENOMIC DNA]</scope>
</reference>
<dbReference type="InterPro" id="IPR043129">
    <property type="entry name" value="ATPase_NBD"/>
</dbReference>
<gene>
    <name evidence="2" type="ORF">CO001_02275</name>
</gene>
<evidence type="ECO:0000313" key="3">
    <source>
        <dbReference type="Proteomes" id="UP000229561"/>
    </source>
</evidence>
<dbReference type="InterPro" id="IPR003695">
    <property type="entry name" value="Ppx_GppA_N"/>
</dbReference>
<accession>A0A2M7IID2</accession>
<sequence>MSKILIDIGSSTIKVYKCTTEKLNLLVQRSIPFKGDFDPEGGISASAKKELFELIDTVKEENKESQIRIYATGIFRKLINETRVSFIDEFFERTGLLFNVINQDLENFYLEMSLVGKCPLNEPILLMNIGGGSTELIVMYGREAVERKNIDLGVGAVNIKFPQINEYTSKISLQEVVGFVKENLPVLSNKTKIAFYTGGELNYMQLAGYVLKPNRLFSDDDHPSLISTVNFSKHNKEIFEKVSLKELESLMPDNPKWMHGARGCSAIAQAICQKYSVQTIIPSNSNIINGIIRQEFRYVTISGSFRKHLEYILKIKGKLEVQGTKVLSPKFTEPKNPGERFVVFAGEEGLGPLELERHHLKSIFESDALIVCDPEGYVGASALLEIGFANAIGRRVIFVEKPEEFILNTLPCEIGL</sequence>
<dbReference type="Gene3D" id="3.30.420.40">
    <property type="match status" value="1"/>
</dbReference>
<evidence type="ECO:0000259" key="1">
    <source>
        <dbReference type="Pfam" id="PF02541"/>
    </source>
</evidence>
<dbReference type="Pfam" id="PF02541">
    <property type="entry name" value="Ppx-GppA"/>
    <property type="match status" value="1"/>
</dbReference>
<name>A0A2M7IID2_9BACT</name>
<dbReference type="EMBL" id="PFGY01000064">
    <property type="protein sequence ID" value="PIW76265.1"/>
    <property type="molecule type" value="Genomic_DNA"/>
</dbReference>
<dbReference type="Proteomes" id="UP000229561">
    <property type="component" value="Unassembled WGS sequence"/>
</dbReference>
<protein>
    <recommendedName>
        <fullName evidence="1">Ppx/GppA phosphatase N-terminal domain-containing protein</fullName>
    </recommendedName>
</protein>
<feature type="domain" description="Ppx/GppA phosphatase N-terminal" evidence="1">
    <location>
        <begin position="49"/>
        <end position="195"/>
    </location>
</feature>
<proteinExistence type="predicted"/>
<dbReference type="AlphaFoldDB" id="A0A2M7IID2"/>
<organism evidence="2 3">
    <name type="scientific">Candidatus Portnoybacteria bacterium CG_4_8_14_3_um_filter_40_10</name>
    <dbReference type="NCBI Taxonomy" id="1974801"/>
    <lineage>
        <taxon>Bacteria</taxon>
        <taxon>Candidatus Portnoyibacteriota</taxon>
    </lineage>
</organism>
<dbReference type="SUPFAM" id="SSF53067">
    <property type="entry name" value="Actin-like ATPase domain"/>
    <property type="match status" value="2"/>
</dbReference>
<evidence type="ECO:0000313" key="2">
    <source>
        <dbReference type="EMBL" id="PIW76265.1"/>
    </source>
</evidence>
<comment type="caution">
    <text evidence="2">The sequence shown here is derived from an EMBL/GenBank/DDBJ whole genome shotgun (WGS) entry which is preliminary data.</text>
</comment>